<reference evidence="2" key="1">
    <citation type="submission" date="2022-12" db="EMBL/GenBank/DDBJ databases">
        <title>Chromosome-level genome assembly of the bean flower thrips Megalurothrips usitatus.</title>
        <authorList>
            <person name="Ma L."/>
            <person name="Liu Q."/>
            <person name="Li H."/>
            <person name="Cai W."/>
        </authorList>
    </citation>
    <scope>NUCLEOTIDE SEQUENCE</scope>
    <source>
        <strain evidence="2">Cailab_2022a</strain>
    </source>
</reference>
<dbReference type="EMBL" id="JAPTSV010000006">
    <property type="protein sequence ID" value="KAJ1526606.1"/>
    <property type="molecule type" value="Genomic_DNA"/>
</dbReference>
<evidence type="ECO:0000313" key="3">
    <source>
        <dbReference type="Proteomes" id="UP001075354"/>
    </source>
</evidence>
<dbReference type="InterPro" id="IPR036396">
    <property type="entry name" value="Cyt_P450_sf"/>
</dbReference>
<dbReference type="Proteomes" id="UP001075354">
    <property type="component" value="Chromosome 6"/>
</dbReference>
<evidence type="ECO:0000313" key="2">
    <source>
        <dbReference type="EMBL" id="KAJ1526606.1"/>
    </source>
</evidence>
<dbReference type="GO" id="GO:0016705">
    <property type="term" value="F:oxidoreductase activity, acting on paired donors, with incorporation or reduction of molecular oxygen"/>
    <property type="evidence" value="ECO:0007669"/>
    <property type="project" value="InterPro"/>
</dbReference>
<dbReference type="SUPFAM" id="SSF48264">
    <property type="entry name" value="Cytochrome P450"/>
    <property type="match status" value="1"/>
</dbReference>
<dbReference type="AlphaFoldDB" id="A0AAV7XSX9"/>
<dbReference type="GO" id="GO:0004497">
    <property type="term" value="F:monooxygenase activity"/>
    <property type="evidence" value="ECO:0007669"/>
    <property type="project" value="UniProtKB-KW"/>
</dbReference>
<keyword evidence="1" id="KW-0560">Oxidoreductase</keyword>
<protein>
    <submittedName>
        <fullName evidence="2">Uncharacterized protein</fullName>
    </submittedName>
</protein>
<accession>A0AAV7XSX9</accession>
<gene>
    <name evidence="2" type="ORF">ONE63_008192</name>
</gene>
<organism evidence="2 3">
    <name type="scientific">Megalurothrips usitatus</name>
    <name type="common">bean blossom thrips</name>
    <dbReference type="NCBI Taxonomy" id="439358"/>
    <lineage>
        <taxon>Eukaryota</taxon>
        <taxon>Metazoa</taxon>
        <taxon>Ecdysozoa</taxon>
        <taxon>Arthropoda</taxon>
        <taxon>Hexapoda</taxon>
        <taxon>Insecta</taxon>
        <taxon>Pterygota</taxon>
        <taxon>Neoptera</taxon>
        <taxon>Paraneoptera</taxon>
        <taxon>Thysanoptera</taxon>
        <taxon>Terebrantia</taxon>
        <taxon>Thripoidea</taxon>
        <taxon>Thripidae</taxon>
        <taxon>Megalurothrips</taxon>
    </lineage>
</organism>
<evidence type="ECO:0000256" key="1">
    <source>
        <dbReference type="ARBA" id="ARBA00023033"/>
    </source>
</evidence>
<keyword evidence="1" id="KW-0503">Monooxygenase</keyword>
<dbReference type="Gene3D" id="1.10.630.10">
    <property type="entry name" value="Cytochrome P450"/>
    <property type="match status" value="1"/>
</dbReference>
<name>A0AAV7XSX9_9NEOP</name>
<dbReference type="GO" id="GO:0020037">
    <property type="term" value="F:heme binding"/>
    <property type="evidence" value="ECO:0007669"/>
    <property type="project" value="InterPro"/>
</dbReference>
<keyword evidence="3" id="KW-1185">Reference proteome</keyword>
<dbReference type="GO" id="GO:0005506">
    <property type="term" value="F:iron ion binding"/>
    <property type="evidence" value="ECO:0007669"/>
    <property type="project" value="InterPro"/>
</dbReference>
<proteinExistence type="predicted"/>
<comment type="caution">
    <text evidence="2">The sequence shown here is derived from an EMBL/GenBank/DDBJ whole genome shotgun (WGS) entry which is preliminary data.</text>
</comment>
<sequence length="106" mass="11474">MFLETCVCDAVRHDCVFAPSHSVRPSLWPGFCPFSHGALLPAARRYALQQLKVGLLAVASRFDVSPCAATPALPPDFLAGRGIVLALRHDCRLRLTPREGAACSQM</sequence>